<feature type="transmembrane region" description="Helical" evidence="6">
    <location>
        <begin position="263"/>
        <end position="285"/>
    </location>
</feature>
<dbReference type="NCBIfam" id="TIGR00765">
    <property type="entry name" value="yihY_not_rbn"/>
    <property type="match status" value="1"/>
</dbReference>
<keyword evidence="4 6" id="KW-1133">Transmembrane helix</keyword>
<protein>
    <submittedName>
        <fullName evidence="7">Inner membrane protein YhjD</fullName>
    </submittedName>
</protein>
<evidence type="ECO:0000256" key="4">
    <source>
        <dbReference type="ARBA" id="ARBA00022989"/>
    </source>
</evidence>
<evidence type="ECO:0000313" key="7">
    <source>
        <dbReference type="EMBL" id="MDQ2582403.1"/>
    </source>
</evidence>
<dbReference type="Proteomes" id="UP001225605">
    <property type="component" value="Unassembled WGS sequence"/>
</dbReference>
<dbReference type="InterPro" id="IPR005274">
    <property type="entry name" value="IM_pro_YhjD"/>
</dbReference>
<dbReference type="NCBIfam" id="TIGR00766">
    <property type="entry name" value="inner membrane protein YhjD"/>
    <property type="match status" value="1"/>
</dbReference>
<organism evidence="7 8">
    <name type="scientific">Saccharothrix yanglingensis</name>
    <dbReference type="NCBI Taxonomy" id="659496"/>
    <lineage>
        <taxon>Bacteria</taxon>
        <taxon>Bacillati</taxon>
        <taxon>Actinomycetota</taxon>
        <taxon>Actinomycetes</taxon>
        <taxon>Pseudonocardiales</taxon>
        <taxon>Pseudonocardiaceae</taxon>
        <taxon>Saccharothrix</taxon>
    </lineage>
</organism>
<feature type="transmembrane region" description="Helical" evidence="6">
    <location>
        <begin position="150"/>
        <end position="171"/>
    </location>
</feature>
<dbReference type="PANTHER" id="PTHR30213:SF1">
    <property type="entry name" value="INNER MEMBRANE PROTEIN YHJD"/>
    <property type="match status" value="1"/>
</dbReference>
<dbReference type="RefSeq" id="WP_306743500.1">
    <property type="nucleotide sequence ID" value="NZ_NSDM01000001.1"/>
</dbReference>
<evidence type="ECO:0000256" key="1">
    <source>
        <dbReference type="ARBA" id="ARBA00004651"/>
    </source>
</evidence>
<feature type="transmembrane region" description="Helical" evidence="6">
    <location>
        <begin position="39"/>
        <end position="67"/>
    </location>
</feature>
<gene>
    <name evidence="7" type="primary">yhjD</name>
    <name evidence="7" type="ORF">CKY47_00040</name>
</gene>
<keyword evidence="8" id="KW-1185">Reference proteome</keyword>
<evidence type="ECO:0000256" key="5">
    <source>
        <dbReference type="ARBA" id="ARBA00023136"/>
    </source>
</evidence>
<name>A0ABU0WRD0_9PSEU</name>
<evidence type="ECO:0000256" key="3">
    <source>
        <dbReference type="ARBA" id="ARBA00022692"/>
    </source>
</evidence>
<dbReference type="PIRSF" id="PIRSF035875">
    <property type="entry name" value="RNase_BN"/>
    <property type="match status" value="1"/>
</dbReference>
<keyword evidence="2" id="KW-1003">Cell membrane</keyword>
<keyword evidence="3 6" id="KW-0812">Transmembrane</keyword>
<proteinExistence type="predicted"/>
<dbReference type="EMBL" id="NSDM01000001">
    <property type="protein sequence ID" value="MDQ2582403.1"/>
    <property type="molecule type" value="Genomic_DNA"/>
</dbReference>
<evidence type="ECO:0000256" key="2">
    <source>
        <dbReference type="ARBA" id="ARBA00022475"/>
    </source>
</evidence>
<evidence type="ECO:0000313" key="8">
    <source>
        <dbReference type="Proteomes" id="UP001225605"/>
    </source>
</evidence>
<accession>A0ABU0WRD0</accession>
<sequence>MAEEAKAESKIQRLRREKPWLDHLLRAFDRYQNQYGTHYAAAVTYFSVLSLVPMLMIGFAVAGFVLASEPRLLDEMKASIAEAVPGALGDTINKVVEQAIDSKGTVGVLGLLTAVFSGFGWMRNLRDALTAQWGQAKADLPFLKTALKDLLALLGLGLALVVSFGLTALGSGFAELVLRWIGLEGVRWAQAMLKVGTIMLALVANWLVFLWVLAKLPRKPVGLRSALKGAAAAAIGFEVLKQAGTIYLSSVTASPAGAAFGPVIGVLFFANLVAQFLLFITAWTATARENLLRDPPPPPPPAVIRPVVEVRSGPGPRAAAGLVGAGVLLGALFRRR</sequence>
<keyword evidence="5 6" id="KW-0472">Membrane</keyword>
<comment type="caution">
    <text evidence="7">The sequence shown here is derived from an EMBL/GenBank/DDBJ whole genome shotgun (WGS) entry which is preliminary data.</text>
</comment>
<feature type="transmembrane region" description="Helical" evidence="6">
    <location>
        <begin position="191"/>
        <end position="214"/>
    </location>
</feature>
<evidence type="ECO:0000256" key="6">
    <source>
        <dbReference type="SAM" id="Phobius"/>
    </source>
</evidence>
<dbReference type="Pfam" id="PF03631">
    <property type="entry name" value="Virul_fac_BrkB"/>
    <property type="match status" value="1"/>
</dbReference>
<reference evidence="7 8" key="1">
    <citation type="submission" date="2017-06" db="EMBL/GenBank/DDBJ databases">
        <title>Cultured bacterium strain Saccharothrix yanglingensis Hhs.015.</title>
        <authorList>
            <person name="Xia Y."/>
        </authorList>
    </citation>
    <scope>NUCLEOTIDE SEQUENCE [LARGE SCALE GENOMIC DNA]</scope>
    <source>
        <strain evidence="7 8">Hhs.015</strain>
    </source>
</reference>
<dbReference type="InterPro" id="IPR017039">
    <property type="entry name" value="Virul_fac_BrkB"/>
</dbReference>
<dbReference type="PANTHER" id="PTHR30213">
    <property type="entry name" value="INNER MEMBRANE PROTEIN YHJD"/>
    <property type="match status" value="1"/>
</dbReference>
<comment type="subcellular location">
    <subcellularLocation>
        <location evidence="1">Cell membrane</location>
        <topology evidence="1">Multi-pass membrane protein</topology>
    </subcellularLocation>
</comment>